<dbReference type="PANTHER" id="PTHR30537:SF26">
    <property type="entry name" value="GLYCINE CLEAVAGE SYSTEM TRANSCRIPTIONAL ACTIVATOR"/>
    <property type="match status" value="1"/>
</dbReference>
<dbReference type="PROSITE" id="PS50931">
    <property type="entry name" value="HTH_LYSR"/>
    <property type="match status" value="1"/>
</dbReference>
<evidence type="ECO:0000256" key="2">
    <source>
        <dbReference type="ARBA" id="ARBA00023015"/>
    </source>
</evidence>
<keyword evidence="2" id="KW-0805">Transcription regulation</keyword>
<protein>
    <submittedName>
        <fullName evidence="6">Transcriptional regulator GcvA</fullName>
    </submittedName>
</protein>
<dbReference type="InterPro" id="IPR000847">
    <property type="entry name" value="LysR_HTH_N"/>
</dbReference>
<dbReference type="Gene3D" id="1.10.10.10">
    <property type="entry name" value="Winged helix-like DNA-binding domain superfamily/Winged helix DNA-binding domain"/>
    <property type="match status" value="1"/>
</dbReference>
<dbReference type="CDD" id="cd08432">
    <property type="entry name" value="PBP2_GcdR_TrpI_HvrB_AmpR_like"/>
    <property type="match status" value="1"/>
</dbReference>
<dbReference type="GO" id="GO:0043565">
    <property type="term" value="F:sequence-specific DNA binding"/>
    <property type="evidence" value="ECO:0007669"/>
    <property type="project" value="TreeGrafter"/>
</dbReference>
<dbReference type="GO" id="GO:0003700">
    <property type="term" value="F:DNA-binding transcription factor activity"/>
    <property type="evidence" value="ECO:0007669"/>
    <property type="project" value="InterPro"/>
</dbReference>
<dbReference type="SUPFAM" id="SSF53850">
    <property type="entry name" value="Periplasmic binding protein-like II"/>
    <property type="match status" value="1"/>
</dbReference>
<dbReference type="Pfam" id="PF03466">
    <property type="entry name" value="LysR_substrate"/>
    <property type="match status" value="1"/>
</dbReference>
<dbReference type="EMBL" id="VWRN01000031">
    <property type="protein sequence ID" value="KAA6124593.1"/>
    <property type="molecule type" value="Genomic_DNA"/>
</dbReference>
<dbReference type="SUPFAM" id="SSF46785">
    <property type="entry name" value="Winged helix' DNA-binding domain"/>
    <property type="match status" value="1"/>
</dbReference>
<keyword evidence="7" id="KW-1185">Reference proteome</keyword>
<evidence type="ECO:0000313" key="6">
    <source>
        <dbReference type="EMBL" id="KAA6124593.1"/>
    </source>
</evidence>
<evidence type="ECO:0000256" key="1">
    <source>
        <dbReference type="ARBA" id="ARBA00009437"/>
    </source>
</evidence>
<dbReference type="InterPro" id="IPR036390">
    <property type="entry name" value="WH_DNA-bd_sf"/>
</dbReference>
<evidence type="ECO:0000256" key="3">
    <source>
        <dbReference type="ARBA" id="ARBA00023125"/>
    </source>
</evidence>
<organism evidence="6 7">
    <name type="scientific">Cupriavidus cauae</name>
    <dbReference type="NCBI Taxonomy" id="2608999"/>
    <lineage>
        <taxon>Bacteria</taxon>
        <taxon>Pseudomonadati</taxon>
        <taxon>Pseudomonadota</taxon>
        <taxon>Betaproteobacteria</taxon>
        <taxon>Burkholderiales</taxon>
        <taxon>Burkholderiaceae</taxon>
        <taxon>Cupriavidus</taxon>
    </lineage>
</organism>
<comment type="similarity">
    <text evidence="1">Belongs to the LysR transcriptional regulatory family.</text>
</comment>
<dbReference type="GO" id="GO:0006351">
    <property type="term" value="P:DNA-templated transcription"/>
    <property type="evidence" value="ECO:0007669"/>
    <property type="project" value="TreeGrafter"/>
</dbReference>
<dbReference type="Pfam" id="PF00126">
    <property type="entry name" value="HTH_1"/>
    <property type="match status" value="1"/>
</dbReference>
<reference evidence="6 7" key="1">
    <citation type="submission" date="2019-09" db="EMBL/GenBank/DDBJ databases">
        <title>Isolation of a novel species in the genus Cupriavidus from patients with sepsis using whole genome sequencing.</title>
        <authorList>
            <person name="Kweon O.J."/>
            <person name="Lee M.-K."/>
        </authorList>
    </citation>
    <scope>NUCLEOTIDE SEQUENCE [LARGE SCALE GENOMIC DNA]</scope>
    <source>
        <strain evidence="6 7">MKL-01</strain>
    </source>
</reference>
<evidence type="ECO:0000259" key="5">
    <source>
        <dbReference type="PROSITE" id="PS50931"/>
    </source>
</evidence>
<keyword evidence="3" id="KW-0238">DNA-binding</keyword>
<dbReference type="Gene3D" id="3.40.190.10">
    <property type="entry name" value="Periplasmic binding protein-like II"/>
    <property type="match status" value="2"/>
</dbReference>
<dbReference type="AlphaFoldDB" id="A0A5M8AM92"/>
<evidence type="ECO:0000256" key="4">
    <source>
        <dbReference type="ARBA" id="ARBA00023163"/>
    </source>
</evidence>
<dbReference type="NCBIfam" id="NF008352">
    <property type="entry name" value="PRK11139.1"/>
    <property type="match status" value="1"/>
</dbReference>
<evidence type="ECO:0000313" key="7">
    <source>
        <dbReference type="Proteomes" id="UP000324324"/>
    </source>
</evidence>
<sequence length="299" mass="32590">MSNHKLPPLNALRAFEAAARHLSVKHAAEELCVTAGAVSQMVKALESHLGVKLFQRVNRGIYLTEAGRAYLPPVRNAFRQIKEATGRIAAPADTGLLNVSVTPFFAAAWLVPRLQSFQQAHPDIDLHVITTTALADFTRDGVHVAVRHGLGQYPGLHSERILAVEIVPVAAPALVRKLGMPATPADLLRWPQVHDTERKGWHLWFQAQGIDEIERPRGPSFDDSSLLWKAVMAGQGAGLLPAAMVSRELADGSLVRLADVTLLDAFAYYLVYPEESHARAKIAAFREWILGEAGRAGSS</sequence>
<dbReference type="InterPro" id="IPR005119">
    <property type="entry name" value="LysR_subst-bd"/>
</dbReference>
<comment type="caution">
    <text evidence="6">The sequence shown here is derived from an EMBL/GenBank/DDBJ whole genome shotgun (WGS) entry which is preliminary data.</text>
</comment>
<gene>
    <name evidence="6" type="primary">gcvA</name>
    <name evidence="6" type="ORF">F1599_11870</name>
</gene>
<dbReference type="RefSeq" id="WP_150083229.1">
    <property type="nucleotide sequence ID" value="NZ_CP080293.1"/>
</dbReference>
<proteinExistence type="inferred from homology"/>
<dbReference type="InterPro" id="IPR036388">
    <property type="entry name" value="WH-like_DNA-bd_sf"/>
</dbReference>
<keyword evidence="4" id="KW-0804">Transcription</keyword>
<feature type="domain" description="HTH lysR-type" evidence="5">
    <location>
        <begin position="7"/>
        <end position="64"/>
    </location>
</feature>
<dbReference type="InterPro" id="IPR058163">
    <property type="entry name" value="LysR-type_TF_proteobact-type"/>
</dbReference>
<dbReference type="FunFam" id="1.10.10.10:FF:000038">
    <property type="entry name" value="Glycine cleavage system transcriptional activator"/>
    <property type="match status" value="1"/>
</dbReference>
<dbReference type="Proteomes" id="UP000324324">
    <property type="component" value="Unassembled WGS sequence"/>
</dbReference>
<accession>A0A5M8AM92</accession>
<name>A0A5M8AM92_9BURK</name>
<dbReference type="PANTHER" id="PTHR30537">
    <property type="entry name" value="HTH-TYPE TRANSCRIPTIONAL REGULATOR"/>
    <property type="match status" value="1"/>
</dbReference>